<evidence type="ECO:0000313" key="20">
    <source>
        <dbReference type="Proteomes" id="UP000596035"/>
    </source>
</evidence>
<dbReference type="EMBL" id="CP065321">
    <property type="protein sequence ID" value="QQR30498.1"/>
    <property type="molecule type" value="Genomic_DNA"/>
</dbReference>
<reference evidence="17" key="1">
    <citation type="journal article" date="2017" name="Genome Announc.">
        <title>High-Quality Whole-Genome Sequences of the Oligo-Mouse-Microbiota Bacterial Community.</title>
        <authorList>
            <person name="Garzetti D."/>
            <person name="Brugiroux S."/>
            <person name="Bunk B."/>
            <person name="Pukall R."/>
            <person name="McCoy K.D."/>
            <person name="Macpherson A.J."/>
            <person name="Stecher B."/>
        </authorList>
    </citation>
    <scope>NUCLEOTIDE SEQUENCE</scope>
    <source>
        <strain evidence="17">KB18</strain>
    </source>
</reference>
<dbReference type="Proteomes" id="UP000196710">
    <property type="component" value="Chromosome"/>
</dbReference>
<reference evidence="19" key="2">
    <citation type="submission" date="2017-05" db="EMBL/GenBank/DDBJ databases">
        <title>Improved OligoMM genomes.</title>
        <authorList>
            <person name="Garzetti D."/>
        </authorList>
    </citation>
    <scope>NUCLEOTIDE SEQUENCE [LARGE SCALE GENOMIC DNA]</scope>
    <source>
        <strain evidence="19">KB18</strain>
    </source>
</reference>
<dbReference type="InterPro" id="IPR020562">
    <property type="entry name" value="PRibGlycinamide_synth_N"/>
</dbReference>
<dbReference type="SMART" id="SM01209">
    <property type="entry name" value="GARS_A"/>
    <property type="match status" value="1"/>
</dbReference>
<protein>
    <recommendedName>
        <fullName evidence="4 14">Phosphoribosylamine--glycine ligase</fullName>
        <ecNumber evidence="4 14">6.3.4.13</ecNumber>
    </recommendedName>
    <alternativeName>
        <fullName evidence="14">GARS</fullName>
    </alternativeName>
    <alternativeName>
        <fullName evidence="12 14">Glycinamide ribonucleotide synthetase</fullName>
    </alternativeName>
    <alternativeName>
        <fullName evidence="13 14">Phosphoribosylglycinamide synthetase</fullName>
    </alternativeName>
</protein>
<keyword evidence="9 15" id="KW-0067">ATP-binding</keyword>
<dbReference type="GO" id="GO:0046872">
    <property type="term" value="F:metal ion binding"/>
    <property type="evidence" value="ECO:0007669"/>
    <property type="project" value="UniProtKB-KW"/>
</dbReference>
<evidence type="ECO:0000256" key="8">
    <source>
        <dbReference type="ARBA" id="ARBA00022755"/>
    </source>
</evidence>
<dbReference type="PROSITE" id="PS00184">
    <property type="entry name" value="GARS"/>
    <property type="match status" value="1"/>
</dbReference>
<evidence type="ECO:0000256" key="6">
    <source>
        <dbReference type="ARBA" id="ARBA00022723"/>
    </source>
</evidence>
<dbReference type="InterPro" id="IPR020559">
    <property type="entry name" value="PRibGlycinamide_synth_CS"/>
</dbReference>
<evidence type="ECO:0000256" key="9">
    <source>
        <dbReference type="ARBA" id="ARBA00022840"/>
    </source>
</evidence>
<gene>
    <name evidence="14 18" type="primary">purD</name>
    <name evidence="17" type="ORF">ADH66_11505</name>
    <name evidence="18" type="ORF">I5Q82_01825</name>
</gene>
<dbReference type="AlphaFoldDB" id="A0A1Z2XS32"/>
<keyword evidence="7 15" id="KW-0547">Nucleotide-binding</keyword>
<dbReference type="Gene3D" id="3.90.600.10">
    <property type="entry name" value="Phosphoribosylglycinamide synthetase, C-terminal domain"/>
    <property type="match status" value="1"/>
</dbReference>
<comment type="catalytic activity">
    <reaction evidence="14">
        <text>5-phospho-beta-D-ribosylamine + glycine + ATP = N(1)-(5-phospho-beta-D-ribosyl)glycinamide + ADP + phosphate + H(+)</text>
        <dbReference type="Rhea" id="RHEA:17453"/>
        <dbReference type="ChEBI" id="CHEBI:15378"/>
        <dbReference type="ChEBI" id="CHEBI:30616"/>
        <dbReference type="ChEBI" id="CHEBI:43474"/>
        <dbReference type="ChEBI" id="CHEBI:57305"/>
        <dbReference type="ChEBI" id="CHEBI:58681"/>
        <dbReference type="ChEBI" id="CHEBI:143788"/>
        <dbReference type="ChEBI" id="CHEBI:456216"/>
        <dbReference type="EC" id="6.3.4.13"/>
    </reaction>
</comment>
<sequence length="429" mass="46177">MDILLDILVVGSGGREHTIIRKLKESPRVGKLYCAPGNGGISADAECCKVDAMDKEGMLALAREKKVDLVFVAPDDPLGAGMVDYLEAGGFTCFGPNQKAAEIESSKVFSKNLMKKYGIPTASYEVFTSPSEALAYIKKQDKYPAVIKADGLAVGKGVFVAQNEQEAAEALHSLMEEKKFGSSGDRVVVEEFLTGPEVTVLAFTDGHAMCPMVSSMDHKRAYDNDMGPNTGGMGTISPSPFYTDEIAKVCMDTIFLPTMNAMNAEGRRFKGCLYFGLMLTPDGPKVIEYNSRFGDPETQVVLPRLETDLADIIKAVADEKLSELDIKWSEDACACVIIASGGYPGSYEKGKLITGLDGNGQLEGATVIHAGTKLENGKYYTSGGRVLGITAKGVDLREALDKAYKAVEKVSFEGAFYRKDIGRACFSSE</sequence>
<keyword evidence="19" id="KW-1185">Reference proteome</keyword>
<dbReference type="InterPro" id="IPR020560">
    <property type="entry name" value="PRibGlycinamide_synth_C-dom"/>
</dbReference>
<dbReference type="Gene3D" id="3.30.1490.20">
    <property type="entry name" value="ATP-grasp fold, A domain"/>
    <property type="match status" value="1"/>
</dbReference>
<keyword evidence="6" id="KW-0479">Metal-binding</keyword>
<comment type="pathway">
    <text evidence="3 14">Purine metabolism; IMP biosynthesis via de novo pathway; N(1)-(5-phospho-D-ribosyl)glycinamide from 5-phospho-alpha-D-ribose 1-diphosphate: step 2/2.</text>
</comment>
<dbReference type="Proteomes" id="UP000596035">
    <property type="component" value="Chromosome"/>
</dbReference>
<keyword evidence="8 14" id="KW-0658">Purine biosynthesis</keyword>
<dbReference type="GO" id="GO:0004637">
    <property type="term" value="F:phosphoribosylamine-glycine ligase activity"/>
    <property type="evidence" value="ECO:0007669"/>
    <property type="project" value="UniProtKB-UniRule"/>
</dbReference>
<evidence type="ECO:0000256" key="3">
    <source>
        <dbReference type="ARBA" id="ARBA00005174"/>
    </source>
</evidence>
<dbReference type="Pfam" id="PF01071">
    <property type="entry name" value="GARS_A"/>
    <property type="match status" value="1"/>
</dbReference>
<keyword evidence="10" id="KW-0464">Manganese</keyword>
<dbReference type="PANTHER" id="PTHR43472">
    <property type="entry name" value="PHOSPHORIBOSYLAMINE--GLYCINE LIGASE"/>
    <property type="match status" value="1"/>
</dbReference>
<dbReference type="Gene3D" id="3.30.470.20">
    <property type="entry name" value="ATP-grasp fold, B domain"/>
    <property type="match status" value="1"/>
</dbReference>
<accession>A0A1Z2XS32</accession>
<evidence type="ECO:0000259" key="16">
    <source>
        <dbReference type="PROSITE" id="PS50975"/>
    </source>
</evidence>
<evidence type="ECO:0000256" key="14">
    <source>
        <dbReference type="HAMAP-Rule" id="MF_00138"/>
    </source>
</evidence>
<dbReference type="InterPro" id="IPR013815">
    <property type="entry name" value="ATP_grasp_subdomain_1"/>
</dbReference>
<dbReference type="Gene3D" id="3.40.50.20">
    <property type="match status" value="1"/>
</dbReference>
<dbReference type="RefSeq" id="WP_066540672.1">
    <property type="nucleotide sequence ID" value="NZ_CP021422.1"/>
</dbReference>
<dbReference type="InterPro" id="IPR020561">
    <property type="entry name" value="PRibGlycinamid_synth_ATP-grasp"/>
</dbReference>
<dbReference type="InterPro" id="IPR011054">
    <property type="entry name" value="Rudment_hybrid_motif"/>
</dbReference>
<dbReference type="FunFam" id="3.30.1490.20:FF:000006">
    <property type="entry name" value="phosphoribosylamine--glycine ligase, chloroplastic-like"/>
    <property type="match status" value="1"/>
</dbReference>
<comment type="similarity">
    <text evidence="11 14">Belongs to the GARS family.</text>
</comment>
<dbReference type="GO" id="GO:0009113">
    <property type="term" value="P:purine nucleobase biosynthetic process"/>
    <property type="evidence" value="ECO:0007669"/>
    <property type="project" value="InterPro"/>
</dbReference>
<evidence type="ECO:0000313" key="19">
    <source>
        <dbReference type="Proteomes" id="UP000196710"/>
    </source>
</evidence>
<dbReference type="Pfam" id="PF02844">
    <property type="entry name" value="GARS_N"/>
    <property type="match status" value="1"/>
</dbReference>
<evidence type="ECO:0000256" key="10">
    <source>
        <dbReference type="ARBA" id="ARBA00023211"/>
    </source>
</evidence>
<dbReference type="GO" id="GO:0005524">
    <property type="term" value="F:ATP binding"/>
    <property type="evidence" value="ECO:0007669"/>
    <property type="project" value="UniProtKB-UniRule"/>
</dbReference>
<dbReference type="GO" id="GO:0006189">
    <property type="term" value="P:'de novo' IMP biosynthetic process"/>
    <property type="evidence" value="ECO:0007669"/>
    <property type="project" value="UniProtKB-UniRule"/>
</dbReference>
<evidence type="ECO:0000313" key="18">
    <source>
        <dbReference type="EMBL" id="QQR30498.1"/>
    </source>
</evidence>
<dbReference type="HAMAP" id="MF_00138">
    <property type="entry name" value="GARS"/>
    <property type="match status" value="1"/>
</dbReference>
<proteinExistence type="inferred from homology"/>
<dbReference type="FunFam" id="3.90.600.10:FF:000001">
    <property type="entry name" value="Trifunctional purine biosynthetic protein adenosine-3"/>
    <property type="match status" value="1"/>
</dbReference>
<dbReference type="NCBIfam" id="TIGR00877">
    <property type="entry name" value="purD"/>
    <property type="match status" value="1"/>
</dbReference>
<organism evidence="18 20">
    <name type="scientific">Acutalibacter muris</name>
    <dbReference type="NCBI Taxonomy" id="1796620"/>
    <lineage>
        <taxon>Bacteria</taxon>
        <taxon>Bacillati</taxon>
        <taxon>Bacillota</taxon>
        <taxon>Clostridia</taxon>
        <taxon>Eubacteriales</taxon>
        <taxon>Acutalibacteraceae</taxon>
        <taxon>Acutalibacter</taxon>
    </lineage>
</organism>
<dbReference type="EC" id="6.3.4.13" evidence="4 14"/>
<keyword evidence="5 14" id="KW-0436">Ligase</keyword>
<dbReference type="SUPFAM" id="SSF51246">
    <property type="entry name" value="Rudiment single hybrid motif"/>
    <property type="match status" value="1"/>
</dbReference>
<dbReference type="EMBL" id="CP021422">
    <property type="protein sequence ID" value="ASB41225.1"/>
    <property type="molecule type" value="Genomic_DNA"/>
</dbReference>
<reference evidence="18 20" key="3">
    <citation type="submission" date="2020-11" db="EMBL/GenBank/DDBJ databases">
        <title>Closed and high quality bacterial genomes of the OMM12 community.</title>
        <authorList>
            <person name="Marbouty M."/>
            <person name="Lamy-Besnier Q."/>
            <person name="Debarbieux L."/>
            <person name="Koszul R."/>
        </authorList>
    </citation>
    <scope>NUCLEOTIDE SEQUENCE [LARGE SCALE GENOMIC DNA]</scope>
    <source>
        <strain evidence="18 20">KB18</strain>
    </source>
</reference>
<evidence type="ECO:0000256" key="4">
    <source>
        <dbReference type="ARBA" id="ARBA00013255"/>
    </source>
</evidence>
<comment type="cofactor">
    <cofactor evidence="1">
        <name>Mn(2+)</name>
        <dbReference type="ChEBI" id="CHEBI:29035"/>
    </cofactor>
</comment>
<dbReference type="InterPro" id="IPR016185">
    <property type="entry name" value="PreATP-grasp_dom_sf"/>
</dbReference>
<evidence type="ECO:0000256" key="5">
    <source>
        <dbReference type="ARBA" id="ARBA00022598"/>
    </source>
</evidence>
<evidence type="ECO:0000256" key="2">
    <source>
        <dbReference type="ARBA" id="ARBA00001946"/>
    </source>
</evidence>
<evidence type="ECO:0000256" key="13">
    <source>
        <dbReference type="ARBA" id="ARBA00042864"/>
    </source>
</evidence>
<dbReference type="SUPFAM" id="SSF56059">
    <property type="entry name" value="Glutathione synthetase ATP-binding domain-like"/>
    <property type="match status" value="1"/>
</dbReference>
<dbReference type="Pfam" id="PF02843">
    <property type="entry name" value="GARS_C"/>
    <property type="match status" value="1"/>
</dbReference>
<comment type="cofactor">
    <cofactor evidence="2">
        <name>Mg(2+)</name>
        <dbReference type="ChEBI" id="CHEBI:18420"/>
    </cofactor>
</comment>
<dbReference type="SUPFAM" id="SSF52440">
    <property type="entry name" value="PreATP-grasp domain"/>
    <property type="match status" value="1"/>
</dbReference>
<dbReference type="InterPro" id="IPR000115">
    <property type="entry name" value="PRibGlycinamide_synth"/>
</dbReference>
<dbReference type="InterPro" id="IPR037123">
    <property type="entry name" value="PRibGlycinamide_synth_C_sf"/>
</dbReference>
<dbReference type="KEGG" id="amur:ADH66_11505"/>
<feature type="domain" description="ATP-grasp" evidence="16">
    <location>
        <begin position="111"/>
        <end position="318"/>
    </location>
</feature>
<evidence type="ECO:0000256" key="11">
    <source>
        <dbReference type="ARBA" id="ARBA00038345"/>
    </source>
</evidence>
<dbReference type="FunFam" id="3.30.470.20:FF:000018">
    <property type="entry name" value="Trifunctional purine biosynthetic protein adenosine-3"/>
    <property type="match status" value="1"/>
</dbReference>
<evidence type="ECO:0000313" key="17">
    <source>
        <dbReference type="EMBL" id="ASB41225.1"/>
    </source>
</evidence>
<evidence type="ECO:0000256" key="12">
    <source>
        <dbReference type="ARBA" id="ARBA00042242"/>
    </source>
</evidence>
<dbReference type="SMART" id="SM01210">
    <property type="entry name" value="GARS_C"/>
    <property type="match status" value="1"/>
</dbReference>
<evidence type="ECO:0000256" key="1">
    <source>
        <dbReference type="ARBA" id="ARBA00001936"/>
    </source>
</evidence>
<evidence type="ECO:0000256" key="15">
    <source>
        <dbReference type="PROSITE-ProRule" id="PRU00409"/>
    </source>
</evidence>
<dbReference type="PROSITE" id="PS50975">
    <property type="entry name" value="ATP_GRASP"/>
    <property type="match status" value="1"/>
</dbReference>
<name>A0A1Z2XS32_9FIRM</name>
<evidence type="ECO:0000256" key="7">
    <source>
        <dbReference type="ARBA" id="ARBA00022741"/>
    </source>
</evidence>
<dbReference type="InterPro" id="IPR011761">
    <property type="entry name" value="ATP-grasp"/>
</dbReference>
<dbReference type="PANTHER" id="PTHR43472:SF1">
    <property type="entry name" value="PHOSPHORIBOSYLAMINE--GLYCINE LIGASE, CHLOROPLASTIC"/>
    <property type="match status" value="1"/>
</dbReference>